<evidence type="ECO:0000259" key="1">
    <source>
        <dbReference type="Pfam" id="PF07603"/>
    </source>
</evidence>
<organism evidence="3 4">
    <name type="scientific">Azoarcus taiwanensis</name>
    <dbReference type="NCBI Taxonomy" id="666964"/>
    <lineage>
        <taxon>Bacteria</taxon>
        <taxon>Pseudomonadati</taxon>
        <taxon>Pseudomonadota</taxon>
        <taxon>Betaproteobacteria</taxon>
        <taxon>Rhodocyclales</taxon>
        <taxon>Zoogloeaceae</taxon>
        <taxon>Azoarcus</taxon>
    </lineage>
</organism>
<evidence type="ECO:0000259" key="2">
    <source>
        <dbReference type="Pfam" id="PF08308"/>
    </source>
</evidence>
<dbReference type="PROSITE" id="PS51257">
    <property type="entry name" value="PROKAR_LIPOPROTEIN"/>
    <property type="match status" value="1"/>
</dbReference>
<dbReference type="InterPro" id="IPR013229">
    <property type="entry name" value="PEGA"/>
</dbReference>
<reference evidence="3" key="1">
    <citation type="submission" date="2019-12" db="EMBL/GenBank/DDBJ databases">
        <title>Comparative genomics gives insights into the taxonomy of the Azoarcus-Aromatoleum group and reveals separate origins of nif in the plant-associated Azoarcus and non-plant-associated Aromatoleum sub-groups.</title>
        <authorList>
            <person name="Lafos M."/>
            <person name="Maluk M."/>
            <person name="Batista M."/>
            <person name="Junghare M."/>
            <person name="Carmona M."/>
            <person name="Faoro H."/>
            <person name="Cruz L.M."/>
            <person name="Battistoni F."/>
            <person name="De Souza E."/>
            <person name="Pedrosa F."/>
            <person name="Chen W.-M."/>
            <person name="Poole P.S."/>
            <person name="Dixon R.A."/>
            <person name="James E.K."/>
        </authorList>
    </citation>
    <scope>NUCLEOTIDE SEQUENCE</scope>
    <source>
        <strain evidence="3">NSC3</strain>
    </source>
</reference>
<evidence type="ECO:0000313" key="3">
    <source>
        <dbReference type="EMBL" id="NMG04147.1"/>
    </source>
</evidence>
<protein>
    <submittedName>
        <fullName evidence="3">DUF1566 domain-containing protein</fullName>
    </submittedName>
</protein>
<name>A0A972JC57_9RHOO</name>
<feature type="domain" description="PEGA" evidence="2">
    <location>
        <begin position="31"/>
        <end position="74"/>
    </location>
</feature>
<dbReference type="EMBL" id="WTVM01000097">
    <property type="protein sequence ID" value="NMG04147.1"/>
    <property type="molecule type" value="Genomic_DNA"/>
</dbReference>
<feature type="domain" description="Lcl C-terminal" evidence="1">
    <location>
        <begin position="142"/>
        <end position="285"/>
    </location>
</feature>
<dbReference type="RefSeq" id="WP_168988831.1">
    <property type="nucleotide sequence ID" value="NZ_CAWPHM010000327.1"/>
</dbReference>
<dbReference type="Pfam" id="PF07603">
    <property type="entry name" value="Lcl_C"/>
    <property type="match status" value="1"/>
</dbReference>
<gene>
    <name evidence="3" type="ORF">GPA21_14405</name>
</gene>
<dbReference type="Pfam" id="PF08308">
    <property type="entry name" value="PEGA"/>
    <property type="match status" value="1"/>
</dbReference>
<dbReference type="Proteomes" id="UP000599523">
    <property type="component" value="Unassembled WGS sequence"/>
</dbReference>
<evidence type="ECO:0000313" key="4">
    <source>
        <dbReference type="Proteomes" id="UP000599523"/>
    </source>
</evidence>
<accession>A0A972JC57</accession>
<keyword evidence="4" id="KW-1185">Reference proteome</keyword>
<dbReference type="InterPro" id="IPR011460">
    <property type="entry name" value="Lcl_C"/>
</dbReference>
<sequence>MMRYHLQMILAVIGFVLLATVGCSREQAEPGVLRVVTQPGGAEITINGQHYGTTPTESGKPLELTLPSGRYTIEAIRRGDEFVEFVGVIEVEHVDTRTAAPVVMSLERRLTPAGEAAQAEEVAQVEARRARVAARFEPRDDGTVIEEAAGLMWMRCAIGQEWTGSRCTGQARQHNWDRAFEVAEETVYAGYDDWRLPTQPELYALTFCSTGLRSEPSREGLGGGCLGNYEQPTIISEIFPDTPTFNFWTSTPHARLNYSAWGVSFLTGHTGTGGRPDFVNVRLVRDLD</sequence>
<comment type="caution">
    <text evidence="3">The sequence shown here is derived from an EMBL/GenBank/DDBJ whole genome shotgun (WGS) entry which is preliminary data.</text>
</comment>
<dbReference type="AlphaFoldDB" id="A0A972JC57"/>
<proteinExistence type="predicted"/>